<dbReference type="GO" id="GO:0071949">
    <property type="term" value="F:FAD binding"/>
    <property type="evidence" value="ECO:0007669"/>
    <property type="project" value="InterPro"/>
</dbReference>
<reference evidence="5" key="1">
    <citation type="submission" date="2018-05" db="EMBL/GenBank/DDBJ databases">
        <authorList>
            <person name="Lanie J.A."/>
            <person name="Ng W.-L."/>
            <person name="Kazmierczak K.M."/>
            <person name="Andrzejewski T.M."/>
            <person name="Davidsen T.M."/>
            <person name="Wayne K.J."/>
            <person name="Tettelin H."/>
            <person name="Glass J.I."/>
            <person name="Rusch D."/>
            <person name="Podicherti R."/>
            <person name="Tsui H.-C.T."/>
            <person name="Winkler M.E."/>
        </authorList>
    </citation>
    <scope>NUCLEOTIDE SEQUENCE</scope>
</reference>
<dbReference type="Gene3D" id="3.40.30.120">
    <property type="match status" value="1"/>
</dbReference>
<sequence length="228" mass="25633">FGLNNGLEDARNLGWKIAARLKGWGTDKLLASYSEERHPIFKETGENFIAARIEKESKFFETYNPDEDLEAFLVAWEQKKEGTARLVTTYEPNYEGSSVIDGPVDGVSSAHGEHSFKARAGHHLAPLTLSSGKNVFEELGNDFNLLALDDEMKVAEAFEKAANELNVPLKIIHDTCADDREDYKARYILIRPDHYIVWSGDNEPKDVVQLLEKAVGKCQHLSGMHEIK</sequence>
<evidence type="ECO:0000256" key="1">
    <source>
        <dbReference type="ARBA" id="ARBA00001974"/>
    </source>
</evidence>
<dbReference type="GO" id="GO:0016709">
    <property type="term" value="F:oxidoreductase activity, acting on paired donors, with incorporation or reduction of molecular oxygen, NAD(P)H as one donor, and incorporation of one atom of oxygen"/>
    <property type="evidence" value="ECO:0007669"/>
    <property type="project" value="UniProtKB-ARBA"/>
</dbReference>
<dbReference type="PANTHER" id="PTHR43004">
    <property type="entry name" value="TRK SYSTEM POTASSIUM UPTAKE PROTEIN"/>
    <property type="match status" value="1"/>
</dbReference>
<gene>
    <name evidence="5" type="ORF">METZ01_LOCUS208755</name>
</gene>
<organism evidence="5">
    <name type="scientific">marine metagenome</name>
    <dbReference type="NCBI Taxonomy" id="408172"/>
    <lineage>
        <taxon>unclassified sequences</taxon>
        <taxon>metagenomes</taxon>
        <taxon>ecological metagenomes</taxon>
    </lineage>
</organism>
<evidence type="ECO:0000256" key="2">
    <source>
        <dbReference type="ARBA" id="ARBA00022630"/>
    </source>
</evidence>
<comment type="cofactor">
    <cofactor evidence="1">
        <name>FAD</name>
        <dbReference type="ChEBI" id="CHEBI:57692"/>
    </cofactor>
</comment>
<protein>
    <recommendedName>
        <fullName evidence="4">FAD-binding domain-containing protein</fullName>
    </recommendedName>
</protein>
<proteinExistence type="predicted"/>
<dbReference type="InterPro" id="IPR050641">
    <property type="entry name" value="RIFMO-like"/>
</dbReference>
<dbReference type="SUPFAM" id="SSF51905">
    <property type="entry name" value="FAD/NAD(P)-binding domain"/>
    <property type="match status" value="1"/>
</dbReference>
<dbReference type="Gene3D" id="3.50.50.60">
    <property type="entry name" value="FAD/NAD(P)-binding domain"/>
    <property type="match status" value="1"/>
</dbReference>
<dbReference type="InterPro" id="IPR002938">
    <property type="entry name" value="FAD-bd"/>
</dbReference>
<accession>A0A382F191</accession>
<evidence type="ECO:0000256" key="3">
    <source>
        <dbReference type="ARBA" id="ARBA00022827"/>
    </source>
</evidence>
<keyword evidence="3" id="KW-0274">FAD</keyword>
<evidence type="ECO:0000259" key="4">
    <source>
        <dbReference type="Pfam" id="PF01494"/>
    </source>
</evidence>
<dbReference type="Pfam" id="PF01494">
    <property type="entry name" value="FAD_binding_3"/>
    <property type="match status" value="1"/>
</dbReference>
<dbReference type="AlphaFoldDB" id="A0A382F191"/>
<dbReference type="EMBL" id="UINC01047082">
    <property type="protein sequence ID" value="SVB55901.1"/>
    <property type="molecule type" value="Genomic_DNA"/>
</dbReference>
<dbReference type="Pfam" id="PF21274">
    <property type="entry name" value="Rng_hyd_C"/>
    <property type="match status" value="1"/>
</dbReference>
<dbReference type="InterPro" id="IPR036188">
    <property type="entry name" value="FAD/NAD-bd_sf"/>
</dbReference>
<feature type="non-terminal residue" evidence="5">
    <location>
        <position position="1"/>
    </location>
</feature>
<keyword evidence="2" id="KW-0285">Flavoprotein</keyword>
<evidence type="ECO:0000313" key="5">
    <source>
        <dbReference type="EMBL" id="SVB55901.1"/>
    </source>
</evidence>
<name>A0A382F191_9ZZZZ</name>
<dbReference type="PANTHER" id="PTHR43004:SF19">
    <property type="entry name" value="BINDING MONOOXYGENASE, PUTATIVE (JCVI)-RELATED"/>
    <property type="match status" value="1"/>
</dbReference>
<feature type="domain" description="FAD-binding" evidence="4">
    <location>
        <begin position="1"/>
        <end position="43"/>
    </location>
</feature>